<dbReference type="Proteomes" id="UP000014480">
    <property type="component" value="Unassembled WGS sequence"/>
</dbReference>
<protein>
    <submittedName>
        <fullName evidence="1">Uncharacterized protein</fullName>
    </submittedName>
</protein>
<dbReference type="AlphaFoldDB" id="A0A484FPQ6"/>
<gene>
    <name evidence="1" type="ORF">Cob_v008039</name>
</gene>
<dbReference type="EMBL" id="AMCV02000022">
    <property type="protein sequence ID" value="TDZ18947.1"/>
    <property type="molecule type" value="Genomic_DNA"/>
</dbReference>
<evidence type="ECO:0000313" key="2">
    <source>
        <dbReference type="Proteomes" id="UP000014480"/>
    </source>
</evidence>
<organism evidence="1 2">
    <name type="scientific">Colletotrichum orbiculare (strain 104-T / ATCC 96160 / CBS 514.97 / LARS 414 / MAFF 240422)</name>
    <name type="common">Cucumber anthracnose fungus</name>
    <name type="synonym">Colletotrichum lagenarium</name>
    <dbReference type="NCBI Taxonomy" id="1213857"/>
    <lineage>
        <taxon>Eukaryota</taxon>
        <taxon>Fungi</taxon>
        <taxon>Dikarya</taxon>
        <taxon>Ascomycota</taxon>
        <taxon>Pezizomycotina</taxon>
        <taxon>Sordariomycetes</taxon>
        <taxon>Hypocreomycetidae</taxon>
        <taxon>Glomerellales</taxon>
        <taxon>Glomerellaceae</taxon>
        <taxon>Colletotrichum</taxon>
        <taxon>Colletotrichum orbiculare species complex</taxon>
    </lineage>
</organism>
<reference evidence="2" key="1">
    <citation type="journal article" date="2013" name="New Phytol.">
        <title>Comparative genomic and transcriptomic analyses reveal the hemibiotrophic stage shift of Colletotrichum fungi.</title>
        <authorList>
            <person name="Gan P."/>
            <person name="Ikeda K."/>
            <person name="Irieda H."/>
            <person name="Narusaka M."/>
            <person name="O'Connell R.J."/>
            <person name="Narusaka Y."/>
            <person name="Takano Y."/>
            <person name="Kubo Y."/>
            <person name="Shirasu K."/>
        </authorList>
    </citation>
    <scope>NUCLEOTIDE SEQUENCE [LARGE SCALE GENOMIC DNA]</scope>
    <source>
        <strain evidence="2">104-T / ATCC 96160 / CBS 514.97 / LARS 414 / MAFF 240422</strain>
    </source>
</reference>
<keyword evidence="2" id="KW-1185">Reference proteome</keyword>
<proteinExistence type="predicted"/>
<comment type="caution">
    <text evidence="1">The sequence shown here is derived from an EMBL/GenBank/DDBJ whole genome shotgun (WGS) entry which is preliminary data.</text>
</comment>
<reference evidence="2" key="2">
    <citation type="journal article" date="2019" name="Mol. Plant Microbe Interact.">
        <title>Genome sequence resources for four phytopathogenic fungi from the Colletotrichum orbiculare species complex.</title>
        <authorList>
            <person name="Gan P."/>
            <person name="Tsushima A."/>
            <person name="Narusaka M."/>
            <person name="Narusaka Y."/>
            <person name="Takano Y."/>
            <person name="Kubo Y."/>
            <person name="Shirasu K."/>
        </authorList>
    </citation>
    <scope>GENOME REANNOTATION</scope>
    <source>
        <strain evidence="2">104-T / ATCC 96160 / CBS 514.97 / LARS 414 / MAFF 240422</strain>
    </source>
</reference>
<evidence type="ECO:0000313" key="1">
    <source>
        <dbReference type="EMBL" id="TDZ18947.1"/>
    </source>
</evidence>
<accession>A0A484FPQ6</accession>
<name>A0A484FPQ6_COLOR</name>
<sequence>MKSIRVGFIPFGTVRQVTTSSVRLGIIRFPLPHAETTPCSVASMLVQGSEDDRDDRWPKLKARPPRRRHISRYALLLP</sequence>